<dbReference type="NCBIfam" id="TIGR00756">
    <property type="entry name" value="PPR"/>
    <property type="match status" value="3"/>
</dbReference>
<dbReference type="EMBL" id="MVGT01002442">
    <property type="protein sequence ID" value="OVA07774.1"/>
    <property type="molecule type" value="Genomic_DNA"/>
</dbReference>
<dbReference type="InterPro" id="IPR011990">
    <property type="entry name" value="TPR-like_helical_dom_sf"/>
</dbReference>
<dbReference type="InterPro" id="IPR046960">
    <property type="entry name" value="PPR_At4g14850-like_plant"/>
</dbReference>
<dbReference type="Pfam" id="PF01535">
    <property type="entry name" value="PPR"/>
    <property type="match status" value="1"/>
</dbReference>
<dbReference type="Pfam" id="PF20430">
    <property type="entry name" value="Eplus_motif"/>
    <property type="match status" value="1"/>
</dbReference>
<dbReference type="GO" id="GO:0009451">
    <property type="term" value="P:RNA modification"/>
    <property type="evidence" value="ECO:0007669"/>
    <property type="project" value="InterPro"/>
</dbReference>
<reference evidence="5 6" key="1">
    <citation type="journal article" date="2017" name="Mol. Plant">
        <title>The Genome of Medicinal Plant Macleaya cordata Provides New Insights into Benzylisoquinoline Alkaloids Metabolism.</title>
        <authorList>
            <person name="Liu X."/>
            <person name="Liu Y."/>
            <person name="Huang P."/>
            <person name="Ma Y."/>
            <person name="Qing Z."/>
            <person name="Tang Q."/>
            <person name="Cao H."/>
            <person name="Cheng P."/>
            <person name="Zheng Y."/>
            <person name="Yuan Z."/>
            <person name="Zhou Y."/>
            <person name="Liu J."/>
            <person name="Tang Z."/>
            <person name="Zhuo Y."/>
            <person name="Zhang Y."/>
            <person name="Yu L."/>
            <person name="Huang J."/>
            <person name="Yang P."/>
            <person name="Peng Q."/>
            <person name="Zhang J."/>
            <person name="Jiang W."/>
            <person name="Zhang Z."/>
            <person name="Lin K."/>
            <person name="Ro D.K."/>
            <person name="Chen X."/>
            <person name="Xiong X."/>
            <person name="Shang Y."/>
            <person name="Huang S."/>
            <person name="Zeng J."/>
        </authorList>
    </citation>
    <scope>NUCLEOTIDE SEQUENCE [LARGE SCALE GENOMIC DNA]</scope>
    <source>
        <strain evidence="6">cv. BLH2017</strain>
        <tissue evidence="5">Root</tissue>
    </source>
</reference>
<evidence type="ECO:0000256" key="2">
    <source>
        <dbReference type="ARBA" id="ARBA00022737"/>
    </source>
</evidence>
<accession>A0A200QBC0</accession>
<sequence length="792" mass="89312">MEPKQHSPTYIALLQAGPRLKPLQQVHAQIIISGLHHSRSLLTKLITLACSAGSIIYTRQIFISIPNPDSFLFNSLIKSSCKSGYPFDAIFFYQQMRLTGLFESNFTFTAVIKACADLSALKFGRVIHSNVLQSGFTSDPFVQAALVSFYAKSGDLVVARKVFDTMPERSIIAWNSMISGYEQNGLAKEAVDVFYLMREIGVQPDSATLVSLLSACSQLGALNLGLWVNEYIIENGFDLNVILGTSLINMYARCGNVGKARDVFDVMQELNVIAWTAMISGYGMHGYGVQAIDLFHQMRVQGPKPNDVTFVAVLSACAHAGLVHEGRESFESMKRSYRLMPRMEHHVCMVDLLGRAGFLDEAIQYIQGSIPGKPAPAIWTALLGACKMHKNFDLGVQVAEHLLAVEPENPSHYVLLSNIYASVGRMDRVEMVRNMMICRGLKKQVGYSLVEIDHVTYMFCMGDESHPKTTEIYQYLDELMWKLKKAGYVPEPESVMHELEEEEREFALRFHSEKLAIAFGLMNTSYGTSIRIVKNLRMCGDCHSAIKITGESTHSTYKLSLMICVEVSEAEWLMHELEEQETEFVPRFQSEFESLFNYQSLLYLVGDSLEMYLCPNGIDTWPSWRPQSGPSSVADCGLSHVELASIVGDHVRRSLTCQGIFGTHDGLSSCLCISRTKEVKGFRERMGKFTEVYTLREESVNHDLIATIERTMKKYADNLLRFLEGMSTRLQQLELYCYNLEKSIEVMRTDLTHENSEADSKLRSLEKHLQEVDCDNIEDQTLFHILSFELSL</sequence>
<protein>
    <submittedName>
        <fullName evidence="5">Pentatricopeptide repeat</fullName>
    </submittedName>
</protein>
<keyword evidence="6" id="KW-1185">Reference proteome</keyword>
<dbReference type="OMA" id="FYQMRES"/>
<dbReference type="Pfam" id="PF14432">
    <property type="entry name" value="DYW_deaminase"/>
    <property type="match status" value="1"/>
</dbReference>
<dbReference type="FunFam" id="1.25.40.10:FF:000427">
    <property type="entry name" value="Pentatricopeptide repeat-containing protein chloroplastic"/>
    <property type="match status" value="1"/>
</dbReference>
<evidence type="ECO:0000313" key="6">
    <source>
        <dbReference type="Proteomes" id="UP000195402"/>
    </source>
</evidence>
<dbReference type="InParanoid" id="A0A200QBC0"/>
<dbReference type="PANTHER" id="PTHR47926">
    <property type="entry name" value="PENTATRICOPEPTIDE REPEAT-CONTAINING PROTEIN"/>
    <property type="match status" value="1"/>
</dbReference>
<dbReference type="InterPro" id="IPR046848">
    <property type="entry name" value="E_motif"/>
</dbReference>
<dbReference type="InterPro" id="IPR002885">
    <property type="entry name" value="PPR_rpt"/>
</dbReference>
<dbReference type="PROSITE" id="PS51375">
    <property type="entry name" value="PPR"/>
    <property type="match status" value="3"/>
</dbReference>
<evidence type="ECO:0000313" key="5">
    <source>
        <dbReference type="EMBL" id="OVA07774.1"/>
    </source>
</evidence>
<feature type="domain" description="DYW" evidence="4">
    <location>
        <begin position="487"/>
        <end position="550"/>
    </location>
</feature>
<dbReference type="GO" id="GO:0008270">
    <property type="term" value="F:zinc ion binding"/>
    <property type="evidence" value="ECO:0007669"/>
    <property type="project" value="InterPro"/>
</dbReference>
<gene>
    <name evidence="5" type="ORF">BVC80_8961g37</name>
</gene>
<dbReference type="InterPro" id="IPR032867">
    <property type="entry name" value="DYW_dom"/>
</dbReference>
<keyword evidence="2" id="KW-0677">Repeat</keyword>
<evidence type="ECO:0000256" key="1">
    <source>
        <dbReference type="ARBA" id="ARBA00006643"/>
    </source>
</evidence>
<dbReference type="AlphaFoldDB" id="A0A200QBC0"/>
<name>A0A200QBC0_MACCD</name>
<dbReference type="Proteomes" id="UP000195402">
    <property type="component" value="Unassembled WGS sequence"/>
</dbReference>
<dbReference type="STRING" id="56857.A0A200QBC0"/>
<dbReference type="GO" id="GO:0003723">
    <property type="term" value="F:RNA binding"/>
    <property type="evidence" value="ECO:0007669"/>
    <property type="project" value="InterPro"/>
</dbReference>
<evidence type="ECO:0000256" key="3">
    <source>
        <dbReference type="PROSITE-ProRule" id="PRU00708"/>
    </source>
</evidence>
<proteinExistence type="inferred from homology"/>
<dbReference type="Pfam" id="PF13041">
    <property type="entry name" value="PPR_2"/>
    <property type="match status" value="2"/>
</dbReference>
<comment type="caution">
    <text evidence="5">The sequence shown here is derived from an EMBL/GenBank/DDBJ whole genome shotgun (WGS) entry which is preliminary data.</text>
</comment>
<dbReference type="Pfam" id="PF20431">
    <property type="entry name" value="E_motif"/>
    <property type="match status" value="1"/>
</dbReference>
<comment type="similarity">
    <text evidence="1">Belongs to the PPR family. PCMP-H subfamily.</text>
</comment>
<dbReference type="SUPFAM" id="SSF48452">
    <property type="entry name" value="TPR-like"/>
    <property type="match status" value="1"/>
</dbReference>
<dbReference type="FunCoup" id="A0A200QBC0">
    <property type="interactions" value="233"/>
</dbReference>
<evidence type="ECO:0000259" key="4">
    <source>
        <dbReference type="Pfam" id="PF14432"/>
    </source>
</evidence>
<dbReference type="FunFam" id="1.25.40.10:FF:002148">
    <property type="entry name" value="Pentatricopeptide repeat-containing protein At2g29760, chloroplastic"/>
    <property type="match status" value="1"/>
</dbReference>
<feature type="repeat" description="PPR" evidence="3">
    <location>
        <begin position="69"/>
        <end position="103"/>
    </location>
</feature>
<dbReference type="Gene3D" id="1.25.40.10">
    <property type="entry name" value="Tetratricopeptide repeat domain"/>
    <property type="match status" value="4"/>
</dbReference>
<feature type="repeat" description="PPR" evidence="3">
    <location>
        <begin position="170"/>
        <end position="204"/>
    </location>
</feature>
<dbReference type="InterPro" id="IPR046849">
    <property type="entry name" value="E2_motif"/>
</dbReference>
<dbReference type="OrthoDB" id="185373at2759"/>
<feature type="repeat" description="PPR" evidence="3">
    <location>
        <begin position="271"/>
        <end position="305"/>
    </location>
</feature>
<dbReference type="PANTHER" id="PTHR47926:SF355">
    <property type="entry name" value="DYW DOMAIN-CONTAINING PROTEIN"/>
    <property type="match status" value="1"/>
</dbReference>
<organism evidence="5 6">
    <name type="scientific">Macleaya cordata</name>
    <name type="common">Five-seeded plume-poppy</name>
    <name type="synonym">Bocconia cordata</name>
    <dbReference type="NCBI Taxonomy" id="56857"/>
    <lineage>
        <taxon>Eukaryota</taxon>
        <taxon>Viridiplantae</taxon>
        <taxon>Streptophyta</taxon>
        <taxon>Embryophyta</taxon>
        <taxon>Tracheophyta</taxon>
        <taxon>Spermatophyta</taxon>
        <taxon>Magnoliopsida</taxon>
        <taxon>Ranunculales</taxon>
        <taxon>Papaveraceae</taxon>
        <taxon>Papaveroideae</taxon>
        <taxon>Macleaya</taxon>
    </lineage>
</organism>